<evidence type="ECO:0000313" key="2">
    <source>
        <dbReference type="Proteomes" id="UP000003577"/>
    </source>
</evidence>
<gene>
    <name evidence="1" type="ORF">RUMTOR_02098</name>
</gene>
<reference evidence="1 2" key="1">
    <citation type="submission" date="2007-03" db="EMBL/GenBank/DDBJ databases">
        <authorList>
            <person name="Fulton L."/>
            <person name="Clifton S."/>
            <person name="Fulton B."/>
            <person name="Xu J."/>
            <person name="Minx P."/>
            <person name="Pepin K.H."/>
            <person name="Johnson M."/>
            <person name="Thiruvilangam P."/>
            <person name="Bhonagiri V."/>
            <person name="Nash W.E."/>
            <person name="Mardis E.R."/>
            <person name="Wilson R.K."/>
        </authorList>
    </citation>
    <scope>NUCLEOTIDE SEQUENCE [LARGE SCALE GENOMIC DNA]</scope>
    <source>
        <strain evidence="1 2">ATCC 27756</strain>
    </source>
</reference>
<dbReference type="EMBL" id="AAVP02000011">
    <property type="protein sequence ID" value="EDK23796.1"/>
    <property type="molecule type" value="Genomic_DNA"/>
</dbReference>
<sequence>MQKNRLPFAFAKEVQATGFLYAPSDAVTLTAVSINGRYCDGIVKALLYTLFATIIEVV</sequence>
<reference evidence="1 2" key="2">
    <citation type="submission" date="2007-04" db="EMBL/GenBank/DDBJ databases">
        <title>Draft genome sequence of Ruminococcus torques (ATCC 27756).</title>
        <authorList>
            <person name="Sudarsanam P."/>
            <person name="Ley R."/>
            <person name="Guruge J."/>
            <person name="Turnbaugh P.J."/>
            <person name="Mahowald M."/>
            <person name="Liep D."/>
            <person name="Gordon J."/>
        </authorList>
    </citation>
    <scope>NUCLEOTIDE SEQUENCE [LARGE SCALE GENOMIC DNA]</scope>
    <source>
        <strain evidence="1 2">ATCC 27756</strain>
    </source>
</reference>
<evidence type="ECO:0000313" key="1">
    <source>
        <dbReference type="EMBL" id="EDK23796.1"/>
    </source>
</evidence>
<dbReference type="Proteomes" id="UP000003577">
    <property type="component" value="Unassembled WGS sequence"/>
</dbReference>
<proteinExistence type="predicted"/>
<protein>
    <submittedName>
        <fullName evidence="1">Uncharacterized protein</fullName>
    </submittedName>
</protein>
<dbReference type="PaxDb" id="411460-RUMTOR_02098"/>
<dbReference type="HOGENOM" id="CLU_2976581_0_0_9"/>
<accession>A5KPB4</accession>
<organism evidence="1 2">
    <name type="scientific">[Ruminococcus] torques ATCC 27756</name>
    <dbReference type="NCBI Taxonomy" id="411460"/>
    <lineage>
        <taxon>Bacteria</taxon>
        <taxon>Bacillati</taxon>
        <taxon>Bacillota</taxon>
        <taxon>Clostridia</taxon>
        <taxon>Lachnospirales</taxon>
        <taxon>Lachnospiraceae</taxon>
        <taxon>Mediterraneibacter</taxon>
    </lineage>
</organism>
<comment type="caution">
    <text evidence="1">The sequence shown here is derived from an EMBL/GenBank/DDBJ whole genome shotgun (WGS) entry which is preliminary data.</text>
</comment>
<dbReference type="AlphaFoldDB" id="A5KPB4"/>
<name>A5KPB4_9FIRM</name>